<evidence type="ECO:0000256" key="10">
    <source>
        <dbReference type="SAM" id="MobiDB-lite"/>
    </source>
</evidence>
<feature type="region of interest" description="Disordered" evidence="10">
    <location>
        <begin position="75"/>
        <end position="146"/>
    </location>
</feature>
<dbReference type="PRINTS" id="PR00028">
    <property type="entry name" value="POUDOMAIN"/>
</dbReference>
<dbReference type="SMART" id="SM00389">
    <property type="entry name" value="HOX"/>
    <property type="match status" value="1"/>
</dbReference>
<dbReference type="Gene3D" id="1.10.260.40">
    <property type="entry name" value="lambda repressor-like DNA-binding domains"/>
    <property type="match status" value="1"/>
</dbReference>
<dbReference type="EMBL" id="CP026258">
    <property type="protein sequence ID" value="AWP15112.1"/>
    <property type="molecule type" value="Genomic_DNA"/>
</dbReference>
<feature type="DNA-binding region" description="Homeobox" evidence="7">
    <location>
        <begin position="665"/>
        <end position="724"/>
    </location>
</feature>
<dbReference type="PROSITE" id="PS50071">
    <property type="entry name" value="HOMEOBOX_2"/>
    <property type="match status" value="1"/>
</dbReference>
<comment type="similarity">
    <text evidence="9">Belongs to the POU transcription factor family.</text>
</comment>
<dbReference type="InterPro" id="IPR010982">
    <property type="entry name" value="Lambda_DNA-bd_dom_sf"/>
</dbReference>
<reference evidence="14 15" key="1">
    <citation type="submission" date="2017-12" db="EMBL/GenBank/DDBJ databases">
        <title>Integrating genomic resources of turbot (Scophthalmus maximus) in depth evaluation of genetic and physical mapping variation across individuals.</title>
        <authorList>
            <person name="Martinez P."/>
        </authorList>
    </citation>
    <scope>NUCLEOTIDE SEQUENCE [LARGE SCALE GENOMIC DNA]</scope>
</reference>
<feature type="compositionally biased region" description="Basic and acidic residues" evidence="10">
    <location>
        <begin position="87"/>
        <end position="100"/>
    </location>
</feature>
<evidence type="ECO:0000313" key="14">
    <source>
        <dbReference type="EMBL" id="AWP15112.1"/>
    </source>
</evidence>
<dbReference type="GO" id="GO:0000978">
    <property type="term" value="F:RNA polymerase II cis-regulatory region sequence-specific DNA binding"/>
    <property type="evidence" value="ECO:0007669"/>
    <property type="project" value="TreeGrafter"/>
</dbReference>
<protein>
    <recommendedName>
        <fullName evidence="9">POU domain protein</fullName>
    </recommendedName>
</protein>
<feature type="compositionally biased region" description="Acidic residues" evidence="10">
    <location>
        <begin position="568"/>
        <end position="578"/>
    </location>
</feature>
<proteinExistence type="inferred from homology"/>
<dbReference type="PROSITE" id="PS51179">
    <property type="entry name" value="POU_3"/>
    <property type="match status" value="1"/>
</dbReference>
<sequence length="791" mass="86086">MGPRDPLTPGDPLHGPLPVLPGRAAAEHTAWQQQQQMESDEGRCVARSRHHQHVTFYPDLDEEIDFLQAVIEKQEISEFKPPQKQSKHPDVKKSRADAAKQGRKSQAHPSSEKSHAAATTPGPALADTPTPQPRSTEGVVRAGPLPVPAPKNDKILVILISVCVTVGTLALILATVCFVKMQKKSHLAQKVDYPAFAGASMPAATAEGTSVGDQTLAQNAQMFHYQHQKQQMLSLGSHKPEPKVLDNEVTSDEEEVGGDFTVYECPGLAPAFYCICPCSAFNTTNPMGEEIRPSPTPAAVLRETCGGFTQETSILSLKMSDRSQSPEYQSRPYDFSRSNPCTQLFGQDGLGNAASFQLPHGVLPDPSLLYNKSAYGGLTPSSAQTFFAFPPMAGDYRGSDLQTGEFGQPKHWYPFAAPEYTGQVPGATAATQPTNLSPPIAETREQIKLPEIKTEKDTGEDYSAEMKGQQYPTAPASAAMHHGVFYPAAWNPSFWPGIAHITPPGNNAQNPSTSSASSPSMSPSPPSNGLPGNAFFSVNTTQAAPGPQAQNPASSTRSSGSSSGGCSDSEEENLSTEELEQFAKELKHKRITLGFTQADVGLALGNLYGKMFSQTTICRFEALQLSFKNMCKLKPLLQRWLNEAETSENPQDMYKIERVFVDSRKRKRRTSLEGAVRSALESYFIKCPKPNTQEITHISDDLGLERDVVRVWFCNRRQKGKRLALPLDEECDGQYYEQSPSPLNMAPSPIPGQSYASYPGAPPPTLYMPQLHRPDVLKQALHPGLVGHMTG</sequence>
<feature type="compositionally biased region" description="Low complexity" evidence="10">
    <location>
        <begin position="542"/>
        <end position="567"/>
    </location>
</feature>
<name>A0A2U9CJT0_SCOMX</name>
<keyword evidence="3 7" id="KW-0238">DNA-binding</keyword>
<keyword evidence="5 9" id="KW-0804">Transcription</keyword>
<feature type="transmembrane region" description="Helical" evidence="11">
    <location>
        <begin position="155"/>
        <end position="179"/>
    </location>
</feature>
<dbReference type="STRING" id="52904.ENSSMAP00000032076"/>
<dbReference type="CDD" id="cd00086">
    <property type="entry name" value="homeodomain"/>
    <property type="match status" value="1"/>
</dbReference>
<dbReference type="PROSITE" id="PS00035">
    <property type="entry name" value="POU_1"/>
    <property type="match status" value="1"/>
</dbReference>
<evidence type="ECO:0000256" key="9">
    <source>
        <dbReference type="RuleBase" id="RU361194"/>
    </source>
</evidence>
<dbReference type="InterPro" id="IPR000327">
    <property type="entry name" value="POU_dom"/>
</dbReference>
<keyword evidence="6 7" id="KW-0539">Nucleus</keyword>
<dbReference type="Gene3D" id="1.10.10.60">
    <property type="entry name" value="Homeodomain-like"/>
    <property type="match status" value="1"/>
</dbReference>
<gene>
    <name evidence="14" type="ORF">SMAX5B_003716</name>
</gene>
<dbReference type="InterPro" id="IPR013847">
    <property type="entry name" value="POU"/>
</dbReference>
<dbReference type="SUPFAM" id="SSF46689">
    <property type="entry name" value="Homeodomain-like"/>
    <property type="match status" value="1"/>
</dbReference>
<keyword evidence="4 7" id="KW-0371">Homeobox</keyword>
<dbReference type="InterPro" id="IPR009057">
    <property type="entry name" value="Homeodomain-like_sf"/>
</dbReference>
<feature type="region of interest" description="Disordered" evidence="10">
    <location>
        <begin position="738"/>
        <end position="758"/>
    </location>
</feature>
<dbReference type="Pfam" id="PF00046">
    <property type="entry name" value="Homeodomain"/>
    <property type="match status" value="1"/>
</dbReference>
<evidence type="ECO:0000256" key="4">
    <source>
        <dbReference type="ARBA" id="ARBA00023155"/>
    </source>
</evidence>
<evidence type="ECO:0000313" key="15">
    <source>
        <dbReference type="Proteomes" id="UP000246464"/>
    </source>
</evidence>
<dbReference type="InterPro" id="IPR009635">
    <property type="entry name" value="NPDC1"/>
</dbReference>
<keyword evidence="15" id="KW-1185">Reference proteome</keyword>
<dbReference type="Pfam" id="PF06809">
    <property type="entry name" value="NPDC1"/>
    <property type="match status" value="1"/>
</dbReference>
<evidence type="ECO:0000256" key="11">
    <source>
        <dbReference type="SAM" id="Phobius"/>
    </source>
</evidence>
<dbReference type="FunFam" id="1.10.10.60:FF:000161">
    <property type="entry name" value="POU domain protein"/>
    <property type="match status" value="1"/>
</dbReference>
<feature type="domain" description="Homeobox" evidence="12">
    <location>
        <begin position="663"/>
        <end position="723"/>
    </location>
</feature>
<keyword evidence="2" id="KW-0805">Transcription regulation</keyword>
<evidence type="ECO:0000256" key="2">
    <source>
        <dbReference type="ARBA" id="ARBA00023015"/>
    </source>
</evidence>
<dbReference type="GO" id="GO:0000981">
    <property type="term" value="F:DNA-binding transcription factor activity, RNA polymerase II-specific"/>
    <property type="evidence" value="ECO:0007669"/>
    <property type="project" value="InterPro"/>
</dbReference>
<dbReference type="Proteomes" id="UP000246464">
    <property type="component" value="Chromosome 16"/>
</dbReference>
<dbReference type="GO" id="GO:0005634">
    <property type="term" value="C:nucleus"/>
    <property type="evidence" value="ECO:0007669"/>
    <property type="project" value="UniProtKB-SubCell"/>
</dbReference>
<dbReference type="GO" id="GO:0016020">
    <property type="term" value="C:membrane"/>
    <property type="evidence" value="ECO:0007669"/>
    <property type="project" value="InterPro"/>
</dbReference>
<evidence type="ECO:0000259" key="12">
    <source>
        <dbReference type="PROSITE" id="PS50071"/>
    </source>
</evidence>
<keyword evidence="11" id="KW-1133">Transmembrane helix</keyword>
<evidence type="ECO:0000259" key="13">
    <source>
        <dbReference type="PROSITE" id="PS51179"/>
    </source>
</evidence>
<evidence type="ECO:0000256" key="7">
    <source>
        <dbReference type="PROSITE-ProRule" id="PRU00108"/>
    </source>
</evidence>
<evidence type="ECO:0000256" key="6">
    <source>
        <dbReference type="ARBA" id="ARBA00023242"/>
    </source>
</evidence>
<keyword evidence="11" id="KW-0472">Membrane</keyword>
<feature type="region of interest" description="Disordered" evidence="10">
    <location>
        <begin position="1"/>
        <end position="46"/>
    </location>
</feature>
<feature type="domain" description="POU-specific" evidence="13">
    <location>
        <begin position="571"/>
        <end position="645"/>
    </location>
</feature>
<evidence type="ECO:0000256" key="5">
    <source>
        <dbReference type="ARBA" id="ARBA00023163"/>
    </source>
</evidence>
<dbReference type="InterPro" id="IPR001356">
    <property type="entry name" value="HD"/>
</dbReference>
<feature type="compositionally biased region" description="Low complexity" evidence="10">
    <location>
        <begin position="511"/>
        <end position="521"/>
    </location>
</feature>
<comment type="subcellular location">
    <subcellularLocation>
        <location evidence="1 7 8">Nucleus</location>
    </subcellularLocation>
</comment>
<dbReference type="PROSITE" id="PS00465">
    <property type="entry name" value="POU_2"/>
    <property type="match status" value="1"/>
</dbReference>
<dbReference type="FunFam" id="1.10.260.40:FF:000022">
    <property type="entry name" value="POU domain protein"/>
    <property type="match status" value="1"/>
</dbReference>
<dbReference type="AlphaFoldDB" id="A0A2U9CJT0"/>
<evidence type="ECO:0000256" key="8">
    <source>
        <dbReference type="RuleBase" id="RU000682"/>
    </source>
</evidence>
<feature type="region of interest" description="Disordered" evidence="10">
    <location>
        <begin position="501"/>
        <end position="578"/>
    </location>
</feature>
<organism evidence="14 15">
    <name type="scientific">Scophthalmus maximus</name>
    <name type="common">Turbot</name>
    <name type="synonym">Psetta maxima</name>
    <dbReference type="NCBI Taxonomy" id="52904"/>
    <lineage>
        <taxon>Eukaryota</taxon>
        <taxon>Metazoa</taxon>
        <taxon>Chordata</taxon>
        <taxon>Craniata</taxon>
        <taxon>Vertebrata</taxon>
        <taxon>Euteleostomi</taxon>
        <taxon>Actinopterygii</taxon>
        <taxon>Neopterygii</taxon>
        <taxon>Teleostei</taxon>
        <taxon>Neoteleostei</taxon>
        <taxon>Acanthomorphata</taxon>
        <taxon>Carangaria</taxon>
        <taxon>Pleuronectiformes</taxon>
        <taxon>Pleuronectoidei</taxon>
        <taxon>Scophthalmidae</taxon>
        <taxon>Scophthalmus</taxon>
    </lineage>
</organism>
<dbReference type="InterPro" id="IPR050255">
    <property type="entry name" value="POU_domain_TF"/>
</dbReference>
<accession>A0A2U9CJT0</accession>
<dbReference type="Pfam" id="PF00157">
    <property type="entry name" value="Pou"/>
    <property type="match status" value="1"/>
</dbReference>
<evidence type="ECO:0000256" key="3">
    <source>
        <dbReference type="ARBA" id="ARBA00023125"/>
    </source>
</evidence>
<dbReference type="SMART" id="SM00352">
    <property type="entry name" value="POU"/>
    <property type="match status" value="1"/>
</dbReference>
<dbReference type="InterPro" id="IPR017970">
    <property type="entry name" value="Homeobox_CS"/>
</dbReference>
<dbReference type="PANTHER" id="PTHR11636:SF128">
    <property type="entry name" value="POU DOMAIN PROTEIN-RELATED"/>
    <property type="match status" value="1"/>
</dbReference>
<keyword evidence="11" id="KW-0812">Transmembrane</keyword>
<dbReference type="SUPFAM" id="SSF47413">
    <property type="entry name" value="lambda repressor-like DNA-binding domains"/>
    <property type="match status" value="1"/>
</dbReference>
<dbReference type="PANTHER" id="PTHR11636">
    <property type="entry name" value="POU DOMAIN"/>
    <property type="match status" value="1"/>
</dbReference>
<evidence type="ECO:0000256" key="1">
    <source>
        <dbReference type="ARBA" id="ARBA00004123"/>
    </source>
</evidence>
<dbReference type="PROSITE" id="PS00027">
    <property type="entry name" value="HOMEOBOX_1"/>
    <property type="match status" value="1"/>
</dbReference>